<sequence>MIRIGVVTIVHAWRAVVMIHVTRIMTFVLLMMVVVVIVLVGHCRTGKCHGKRCKEDCFKFHGQDLCQIGDGTLYASVRANGWSFHCVDEFRRI</sequence>
<reference evidence="2 3" key="1">
    <citation type="submission" date="2018-05" db="EMBL/GenBank/DDBJ databases">
        <title>Genomic Encyclopedia of Type Strains, Phase IV (KMG-V): Genome sequencing to study the core and pangenomes of soil and plant-associated prokaryotes.</title>
        <authorList>
            <person name="Whitman W."/>
        </authorList>
    </citation>
    <scope>NUCLEOTIDE SEQUENCE [LARGE SCALE GENOMIC DNA]</scope>
    <source>
        <strain evidence="2 3">SCZa-39</strain>
    </source>
</reference>
<keyword evidence="1" id="KW-0812">Transmembrane</keyword>
<dbReference type="EMBL" id="QEOB01000002">
    <property type="protein sequence ID" value="PVX86261.1"/>
    <property type="molecule type" value="Genomic_DNA"/>
</dbReference>
<dbReference type="Proteomes" id="UP000245712">
    <property type="component" value="Unassembled WGS sequence"/>
</dbReference>
<evidence type="ECO:0008006" key="4">
    <source>
        <dbReference type="Google" id="ProtNLM"/>
    </source>
</evidence>
<keyword evidence="1" id="KW-0472">Membrane</keyword>
<evidence type="ECO:0000313" key="3">
    <source>
        <dbReference type="Proteomes" id="UP000245712"/>
    </source>
</evidence>
<gene>
    <name evidence="2" type="ORF">C7402_10297</name>
</gene>
<protein>
    <recommendedName>
        <fullName evidence="4">Secreted protein</fullName>
    </recommendedName>
</protein>
<feature type="transmembrane region" description="Helical" evidence="1">
    <location>
        <begin position="24"/>
        <end position="42"/>
    </location>
</feature>
<organism evidence="2 3">
    <name type="scientific">Paraburkholderia unamae</name>
    <dbReference type="NCBI Taxonomy" id="219649"/>
    <lineage>
        <taxon>Bacteria</taxon>
        <taxon>Pseudomonadati</taxon>
        <taxon>Pseudomonadota</taxon>
        <taxon>Betaproteobacteria</taxon>
        <taxon>Burkholderiales</taxon>
        <taxon>Burkholderiaceae</taxon>
        <taxon>Paraburkholderia</taxon>
    </lineage>
</organism>
<keyword evidence="1" id="KW-1133">Transmembrane helix</keyword>
<name>A0ABX5KT73_9BURK</name>
<evidence type="ECO:0000256" key="1">
    <source>
        <dbReference type="SAM" id="Phobius"/>
    </source>
</evidence>
<keyword evidence="3" id="KW-1185">Reference proteome</keyword>
<proteinExistence type="predicted"/>
<accession>A0ABX5KT73</accession>
<evidence type="ECO:0000313" key="2">
    <source>
        <dbReference type="EMBL" id="PVX86261.1"/>
    </source>
</evidence>
<comment type="caution">
    <text evidence="2">The sequence shown here is derived from an EMBL/GenBank/DDBJ whole genome shotgun (WGS) entry which is preliminary data.</text>
</comment>